<keyword evidence="4 9" id="KW-0378">Hydrolase</keyword>
<evidence type="ECO:0000256" key="6">
    <source>
        <dbReference type="ARBA" id="ARBA00023049"/>
    </source>
</evidence>
<dbReference type="PANTHER" id="PTHR11804">
    <property type="entry name" value="PROTEASE M3 THIMET OLIGOPEPTIDASE-RELATED"/>
    <property type="match status" value="1"/>
</dbReference>
<evidence type="ECO:0000259" key="10">
    <source>
        <dbReference type="Pfam" id="PF01432"/>
    </source>
</evidence>
<evidence type="ECO:0000259" key="11">
    <source>
        <dbReference type="Pfam" id="PF19310"/>
    </source>
</evidence>
<dbReference type="GO" id="GO:0005829">
    <property type="term" value="C:cytosol"/>
    <property type="evidence" value="ECO:0007669"/>
    <property type="project" value="UniProtKB-ARBA"/>
</dbReference>
<evidence type="ECO:0000256" key="5">
    <source>
        <dbReference type="ARBA" id="ARBA00022833"/>
    </source>
</evidence>
<name>A0A0U1P940_PHOLE</name>
<dbReference type="eggNOG" id="COG0339">
    <property type="taxonomic scope" value="Bacteria"/>
</dbReference>
<evidence type="ECO:0000313" key="12">
    <source>
        <dbReference type="EMBL" id="GAD31180.1"/>
    </source>
</evidence>
<dbReference type="InterPro" id="IPR024079">
    <property type="entry name" value="MetalloPept_cat_dom_sf"/>
</dbReference>
<comment type="similarity">
    <text evidence="1 9">Belongs to the peptidase M3 family.</text>
</comment>
<dbReference type="InterPro" id="IPR034005">
    <property type="entry name" value="M3A_DCP"/>
</dbReference>
<reference evidence="13" key="1">
    <citation type="submission" date="2012-12" db="EMBL/GenBank/DDBJ databases">
        <title>Genome Sequence of Photobacterium leiognathi lrivu.4.1.</title>
        <authorList>
            <person name="Urbanczyk H."/>
            <person name="Ogura Y."/>
            <person name="Hayashi T."/>
            <person name="Dunlap P.V."/>
        </authorList>
    </citation>
    <scope>NUCLEOTIDE SEQUENCE [LARGE SCALE GENOMIC DNA]</scope>
    <source>
        <strain evidence="13">lrivu.4.1</strain>
    </source>
</reference>
<dbReference type="PANTHER" id="PTHR11804:SF84">
    <property type="entry name" value="SACCHAROLYSIN"/>
    <property type="match status" value="1"/>
</dbReference>
<dbReference type="Gene3D" id="3.40.390.10">
    <property type="entry name" value="Collagenase (Catalytic Domain)"/>
    <property type="match status" value="1"/>
</dbReference>
<dbReference type="GO" id="GO:0046872">
    <property type="term" value="F:metal ion binding"/>
    <property type="evidence" value="ECO:0007669"/>
    <property type="project" value="UniProtKB-UniRule"/>
</dbReference>
<dbReference type="InterPro" id="IPR045090">
    <property type="entry name" value="Pept_M3A_M3B"/>
</dbReference>
<evidence type="ECO:0000313" key="13">
    <source>
        <dbReference type="Proteomes" id="UP000030675"/>
    </source>
</evidence>
<protein>
    <recommendedName>
        <fullName evidence="8">oligopeptidase A</fullName>
        <ecNumber evidence="8">3.4.24.70</ecNumber>
    </recommendedName>
</protein>
<keyword evidence="3 9" id="KW-0479">Metal-binding</keyword>
<dbReference type="AlphaFoldDB" id="A0A0U1P940"/>
<comment type="catalytic activity">
    <reaction evidence="7">
        <text>Hydrolysis of oligopeptides, with broad specificity. Gly or Ala commonly occur as P1 or P1' residues, but more distant residues are also important, as is shown by the fact that Z-Gly-Pro-Gly-|-Gly-Pro-Ala is cleaved, but not Z-(Gly)(5).</text>
        <dbReference type="EC" id="3.4.24.70"/>
    </reaction>
</comment>
<dbReference type="HOGENOM" id="CLU_001805_4_1_6"/>
<dbReference type="GO" id="GO:0004222">
    <property type="term" value="F:metalloendopeptidase activity"/>
    <property type="evidence" value="ECO:0007669"/>
    <property type="project" value="UniProtKB-EC"/>
</dbReference>
<evidence type="ECO:0000256" key="2">
    <source>
        <dbReference type="ARBA" id="ARBA00022670"/>
    </source>
</evidence>
<dbReference type="FunFam" id="3.40.390.10:FF:000009">
    <property type="entry name" value="Oligopeptidase A"/>
    <property type="match status" value="1"/>
</dbReference>
<dbReference type="InterPro" id="IPR045666">
    <property type="entry name" value="OpdA_N"/>
</dbReference>
<evidence type="ECO:0000256" key="9">
    <source>
        <dbReference type="RuleBase" id="RU003435"/>
    </source>
</evidence>
<proteinExistence type="inferred from homology"/>
<dbReference type="Pfam" id="PF01432">
    <property type="entry name" value="Peptidase_M3"/>
    <property type="match status" value="1"/>
</dbReference>
<keyword evidence="2 9" id="KW-0645">Protease</keyword>
<dbReference type="GO" id="GO:0006508">
    <property type="term" value="P:proteolysis"/>
    <property type="evidence" value="ECO:0007669"/>
    <property type="project" value="UniProtKB-KW"/>
</dbReference>
<dbReference type="RefSeq" id="WP_023933931.1">
    <property type="nucleotide sequence ID" value="NZ_DF196819.1"/>
</dbReference>
<dbReference type="Pfam" id="PF19310">
    <property type="entry name" value="TOP_N"/>
    <property type="match status" value="1"/>
</dbReference>
<comment type="cofactor">
    <cofactor evidence="9">
        <name>Zn(2+)</name>
        <dbReference type="ChEBI" id="CHEBI:29105"/>
    </cofactor>
    <text evidence="9">Binds 1 zinc ion.</text>
</comment>
<sequence>MSNPLLTMTDLPPFAHIKPEHIKPAVEKAIADCRENVESVLMEMAEPTWETICAPLAETDDRLSRIWSPVGHLNGVKNSPELREAYESCLPLLSDYSTWLGQHKGLYEAYKALKASDKFAELSKAQQKSIKDALKEFELSGIGLPAQEQARYGEISKRLSELSSKFSNNVLDATMAWSKVITDVEQLSGLPESVLLAAKANAEAKGEEGYLFTLDMPSYLPVMTYCDNRELRAEMYEAFGTRASDRGPNAGEFDNTEVIAEKLKLSHELARMLGFNSYSEKSLATKMAESTEQVLGFLNDLADRAKPQGEREVSELRDYARNEFGIETLEPWDFAYYSEKLKQHRYSISDEELRPYFPEKKVVAGLFEVLKRVFGLEIKQRDGVEVWHESVKFYDIFDNKGTLRGSFYLDLYAREHKRGGAWMDECVVRRTRIDGSLQTPVAYLTCNFNRPVGDKPALFTHNEVVTLFHETGHGIHHMLTQVDVAAVSGINGVPWDAVELPSQFLENWCWEEEALAFISGHYETGEPLPKAMLDKMLAAKNFQSAMFILRQLEFGLFDFTLYTEYDPEVGAQVLDTLFKVKSRVSVVPSPEWGRFPHSFSHIFAGGYSAGYYSYLWAELLSSDAFSRFEEEGIFNPLTGQDFLTCILEQGGSEEPMALFKRFRGREPELDAMLRHSGITG</sequence>
<accession>A0A0U1P940</accession>
<dbReference type="InterPro" id="IPR024080">
    <property type="entry name" value="Neurolysin/TOP_N"/>
</dbReference>
<evidence type="ECO:0000256" key="7">
    <source>
        <dbReference type="ARBA" id="ARBA00024603"/>
    </source>
</evidence>
<organism evidence="12 13">
    <name type="scientific">Photobacterium leiognathi lrivu.4.1</name>
    <dbReference type="NCBI Taxonomy" id="1248232"/>
    <lineage>
        <taxon>Bacteria</taxon>
        <taxon>Pseudomonadati</taxon>
        <taxon>Pseudomonadota</taxon>
        <taxon>Gammaproteobacteria</taxon>
        <taxon>Vibrionales</taxon>
        <taxon>Vibrionaceae</taxon>
        <taxon>Photobacterium</taxon>
    </lineage>
</organism>
<evidence type="ECO:0000256" key="8">
    <source>
        <dbReference type="ARBA" id="ARBA00026100"/>
    </source>
</evidence>
<dbReference type="FunFam" id="1.20.1050.40:FF:000002">
    <property type="entry name" value="Oligopeptidase A"/>
    <property type="match status" value="1"/>
</dbReference>
<dbReference type="NCBIfam" id="NF008159">
    <property type="entry name" value="PRK10911.1"/>
    <property type="match status" value="1"/>
</dbReference>
<keyword evidence="5 9" id="KW-0862">Zinc</keyword>
<dbReference type="InterPro" id="IPR001567">
    <property type="entry name" value="Pept_M3A_M3B_dom"/>
</dbReference>
<dbReference type="CDD" id="cd06456">
    <property type="entry name" value="M3A_DCP"/>
    <property type="match status" value="1"/>
</dbReference>
<dbReference type="Proteomes" id="UP000030675">
    <property type="component" value="Unassembled WGS sequence"/>
</dbReference>
<dbReference type="GO" id="GO:0006518">
    <property type="term" value="P:peptide metabolic process"/>
    <property type="evidence" value="ECO:0007669"/>
    <property type="project" value="TreeGrafter"/>
</dbReference>
<feature type="domain" description="Oligopeptidase A N-terminal" evidence="11">
    <location>
        <begin position="30"/>
        <end position="147"/>
    </location>
</feature>
<dbReference type="Gene3D" id="1.20.1050.40">
    <property type="entry name" value="Endopeptidase. Chain P, domain 1"/>
    <property type="match status" value="1"/>
</dbReference>
<evidence type="ECO:0000256" key="4">
    <source>
        <dbReference type="ARBA" id="ARBA00022801"/>
    </source>
</evidence>
<feature type="domain" description="Peptidase M3A/M3B catalytic" evidence="10">
    <location>
        <begin position="222"/>
        <end position="677"/>
    </location>
</feature>
<evidence type="ECO:0000256" key="1">
    <source>
        <dbReference type="ARBA" id="ARBA00006040"/>
    </source>
</evidence>
<evidence type="ECO:0000256" key="3">
    <source>
        <dbReference type="ARBA" id="ARBA00022723"/>
    </source>
</evidence>
<dbReference type="InterPro" id="IPR024077">
    <property type="entry name" value="Neurolysin/TOP_dom2"/>
</dbReference>
<keyword evidence="6 9" id="KW-0482">Metalloprotease</keyword>
<dbReference type="EMBL" id="DF196819">
    <property type="protein sequence ID" value="GAD31180.1"/>
    <property type="molecule type" value="Genomic_DNA"/>
</dbReference>
<dbReference type="SUPFAM" id="SSF55486">
    <property type="entry name" value="Metalloproteases ('zincins'), catalytic domain"/>
    <property type="match status" value="1"/>
</dbReference>
<dbReference type="EC" id="3.4.24.70" evidence="8"/>
<dbReference type="Gene3D" id="1.10.1370.10">
    <property type="entry name" value="Neurolysin, domain 3"/>
    <property type="match status" value="1"/>
</dbReference>
<gene>
    <name evidence="12" type="ORF">PLEI_2837</name>
</gene>